<feature type="compositionally biased region" description="Polar residues" evidence="2">
    <location>
        <begin position="459"/>
        <end position="479"/>
    </location>
</feature>
<evidence type="ECO:0000256" key="1">
    <source>
        <dbReference type="SAM" id="Coils"/>
    </source>
</evidence>
<evidence type="ECO:0008006" key="5">
    <source>
        <dbReference type="Google" id="ProtNLM"/>
    </source>
</evidence>
<comment type="caution">
    <text evidence="3">The sequence shown here is derived from an EMBL/GenBank/DDBJ whole genome shotgun (WGS) entry which is preliminary data.</text>
</comment>
<feature type="compositionally biased region" description="Low complexity" evidence="2">
    <location>
        <begin position="545"/>
        <end position="559"/>
    </location>
</feature>
<feature type="compositionally biased region" description="Polar residues" evidence="2">
    <location>
        <begin position="571"/>
        <end position="581"/>
    </location>
</feature>
<feature type="compositionally biased region" description="Low complexity" evidence="2">
    <location>
        <begin position="644"/>
        <end position="667"/>
    </location>
</feature>
<feature type="region of interest" description="Disordered" evidence="2">
    <location>
        <begin position="329"/>
        <end position="675"/>
    </location>
</feature>
<feature type="coiled-coil region" evidence="1">
    <location>
        <begin position="92"/>
        <end position="214"/>
    </location>
</feature>
<proteinExistence type="predicted"/>
<dbReference type="OrthoDB" id="5585416at2759"/>
<evidence type="ECO:0000313" key="3">
    <source>
        <dbReference type="EMBL" id="KAF9966303.1"/>
    </source>
</evidence>
<keyword evidence="1" id="KW-0175">Coiled coil</keyword>
<sequence>MLTEKNMLTAPTRITPLSRDQSFESPPCPPYNLSQEDVLAQAPAPEQDELWAELERIEDARALKQKFYDEHQLMKEQLHMAGRFGLELQQNLENAQRAERQSFAQLQALQDENSALQSRVHQQTLHFNTHLDGSEDEMKNLTSENESLQKELDGCRRELKMFRKELDGLVEQMNEMGTEVLDAKTKVTVYSRRLNEVEQELTATQGLNVDLQEQLRVTLERQKQTHSSTAMAMKSMQSELGKVLSDSGTIRSTLEELENRQDKCEGKVVEMMSNTKEYAHLLEEAQTTIQTMRIESDMEGRAWLPLASPSGRIKSSGQLSTLAMENPELDDAHDYPQGPENTHEDAPRGTSLGMELGLGVSFNQPKEGVLSSPPPTPATTTPSAPFSCPEPLTPATSPQVPMATQSRQQQQQRPTESPEPVKQEQLPTPGPNESSSKFSTPAPPPISTELQQRLEEHNILQTVLNSSLPSSRPQWNPSVSLEHVPPPSHPSQGRSRSSSRAATNASILHHHPSSVSTSPGSSVRVGQGPTPRQPSSSVLASLQASTSPRSKSSPGSTSSLMDAIAAHSGKRSQTIATSVNNDSRKSGAAGQNRPRRSTTAMTVEKNPNPNAGLKYLLKGSSSSSNSNGTQSSNGSPTAVSNVMTKAAKAKATANNNNSNSSSSSKATPMRGSRTP</sequence>
<feature type="compositionally biased region" description="Polar residues" evidence="2">
    <location>
        <begin position="597"/>
        <end position="609"/>
    </location>
</feature>
<dbReference type="EMBL" id="JAAAHY010000168">
    <property type="protein sequence ID" value="KAF9966303.1"/>
    <property type="molecule type" value="Genomic_DNA"/>
</dbReference>
<name>A0A9P6JB48_MORAP</name>
<feature type="compositionally biased region" description="Polar residues" evidence="2">
    <location>
        <begin position="533"/>
        <end position="544"/>
    </location>
</feature>
<gene>
    <name evidence="3" type="ORF">BGZ70_002709</name>
</gene>
<dbReference type="PANTHER" id="PTHR43941">
    <property type="entry name" value="STRUCTURAL MAINTENANCE OF CHROMOSOMES PROTEIN 2"/>
    <property type="match status" value="1"/>
</dbReference>
<dbReference type="AlphaFoldDB" id="A0A9P6JB48"/>
<feature type="compositionally biased region" description="Low complexity" evidence="2">
    <location>
        <begin position="490"/>
        <end position="500"/>
    </location>
</feature>
<accession>A0A9P6JB48</accession>
<protein>
    <recommendedName>
        <fullName evidence="5">NUDE domain-containing protein</fullName>
    </recommendedName>
</protein>
<dbReference type="Proteomes" id="UP000738359">
    <property type="component" value="Unassembled WGS sequence"/>
</dbReference>
<dbReference type="Gene3D" id="6.10.250.3110">
    <property type="match status" value="1"/>
</dbReference>
<keyword evidence="4" id="KW-1185">Reference proteome</keyword>
<feature type="compositionally biased region" description="Low complexity" evidence="2">
    <location>
        <begin position="404"/>
        <end position="415"/>
    </location>
</feature>
<reference evidence="3" key="1">
    <citation type="journal article" date="2020" name="Fungal Divers.">
        <title>Resolving the Mortierellaceae phylogeny through synthesis of multi-gene phylogenetics and phylogenomics.</title>
        <authorList>
            <person name="Vandepol N."/>
            <person name="Liber J."/>
            <person name="Desiro A."/>
            <person name="Na H."/>
            <person name="Kennedy M."/>
            <person name="Barry K."/>
            <person name="Grigoriev I.V."/>
            <person name="Miller A.N."/>
            <person name="O'Donnell K."/>
            <person name="Stajich J.E."/>
            <person name="Bonito G."/>
        </authorList>
    </citation>
    <scope>NUCLEOTIDE SEQUENCE</scope>
    <source>
        <strain evidence="3">CK1249</strain>
    </source>
</reference>
<evidence type="ECO:0000313" key="4">
    <source>
        <dbReference type="Proteomes" id="UP000738359"/>
    </source>
</evidence>
<organism evidence="3 4">
    <name type="scientific">Mortierella alpina</name>
    <name type="common">Oleaginous fungus</name>
    <name type="synonym">Mortierella renispora</name>
    <dbReference type="NCBI Taxonomy" id="64518"/>
    <lineage>
        <taxon>Eukaryota</taxon>
        <taxon>Fungi</taxon>
        <taxon>Fungi incertae sedis</taxon>
        <taxon>Mucoromycota</taxon>
        <taxon>Mortierellomycotina</taxon>
        <taxon>Mortierellomycetes</taxon>
        <taxon>Mortierellales</taxon>
        <taxon>Mortierellaceae</taxon>
        <taxon>Mortierella</taxon>
    </lineage>
</organism>
<feature type="compositionally biased region" description="Low complexity" evidence="2">
    <location>
        <begin position="619"/>
        <end position="635"/>
    </location>
</feature>
<evidence type="ECO:0000256" key="2">
    <source>
        <dbReference type="SAM" id="MobiDB-lite"/>
    </source>
</evidence>
<feature type="compositionally biased region" description="Low complexity" evidence="2">
    <location>
        <begin position="513"/>
        <end position="526"/>
    </location>
</feature>
<feature type="compositionally biased region" description="Polar residues" evidence="2">
    <location>
        <begin position="394"/>
        <end position="403"/>
    </location>
</feature>